<evidence type="ECO:0000313" key="4">
    <source>
        <dbReference type="Proteomes" id="UP001148838"/>
    </source>
</evidence>
<keyword evidence="4" id="KW-1185">Reference proteome</keyword>
<dbReference type="PANTHER" id="PTHR47326:SF1">
    <property type="entry name" value="HTH PSQ-TYPE DOMAIN-CONTAINING PROTEIN"/>
    <property type="match status" value="1"/>
</dbReference>
<dbReference type="Gene3D" id="3.30.420.10">
    <property type="entry name" value="Ribonuclease H-like superfamily/Ribonuclease H"/>
    <property type="match status" value="1"/>
</dbReference>
<feature type="domain" description="DUF4817" evidence="2">
    <location>
        <begin position="40"/>
        <end position="78"/>
    </location>
</feature>
<dbReference type="Proteomes" id="UP001148838">
    <property type="component" value="Unassembled WGS sequence"/>
</dbReference>
<proteinExistence type="predicted"/>
<sequence>MSPGSSTESYPAFARIGLRENPDRDSNPGHLVSRPATLTNKSPALCRREFQERFPGVDPPERTTVHKIVNKFKTTGSVLDKKRRRRRHVLTEEKLDDIGAQLEQSPQKSLTQLAQQAGVSRTSAHNATKLLKCHPYKVTEVHSLEAGDLHRRINFCNWFLQSVNDGSLNPQLVMFSDEAWFHLHRQVITQNTRYWSVDNLRLLHESPLALHDSKVGVWCAINAKRIIGPIFFHETLNADRYQALILDQFFPQLTEEERRYGVFQQDRTTAHTSSSSLRAITDIFEGRVISEGLWPARSPDLTPCDFYLWSSLKDRVYRSNPRTLDELKNNIQREIVKISDAELQHVNQNVIRRYNTCLAANGKHFHHRL</sequence>
<dbReference type="InterPro" id="IPR036397">
    <property type="entry name" value="RNaseH_sf"/>
</dbReference>
<reference evidence="3 4" key="1">
    <citation type="journal article" date="2022" name="Allergy">
        <title>Genome assembly and annotation of Periplaneta americana reveal a comprehensive cockroach allergen profile.</title>
        <authorList>
            <person name="Wang L."/>
            <person name="Xiong Q."/>
            <person name="Saelim N."/>
            <person name="Wang L."/>
            <person name="Nong W."/>
            <person name="Wan A.T."/>
            <person name="Shi M."/>
            <person name="Liu X."/>
            <person name="Cao Q."/>
            <person name="Hui J.H.L."/>
            <person name="Sookrung N."/>
            <person name="Leung T.F."/>
            <person name="Tungtrongchitr A."/>
            <person name="Tsui S.K.W."/>
        </authorList>
    </citation>
    <scope>NUCLEOTIDE SEQUENCE [LARGE SCALE GENOMIC DNA]</scope>
    <source>
        <strain evidence="3">PWHHKU_190912</strain>
    </source>
</reference>
<feature type="compositionally biased region" description="Basic and acidic residues" evidence="1">
    <location>
        <begin position="17"/>
        <end position="27"/>
    </location>
</feature>
<dbReference type="Pfam" id="PF16087">
    <property type="entry name" value="DUF4817"/>
    <property type="match status" value="1"/>
</dbReference>
<dbReference type="EMBL" id="JAJSOF020000027">
    <property type="protein sequence ID" value="KAJ4433388.1"/>
    <property type="molecule type" value="Genomic_DNA"/>
</dbReference>
<protein>
    <recommendedName>
        <fullName evidence="2">DUF4817 domain-containing protein</fullName>
    </recommendedName>
</protein>
<accession>A0ABQ8SHC5</accession>
<organism evidence="3 4">
    <name type="scientific">Periplaneta americana</name>
    <name type="common">American cockroach</name>
    <name type="synonym">Blatta americana</name>
    <dbReference type="NCBI Taxonomy" id="6978"/>
    <lineage>
        <taxon>Eukaryota</taxon>
        <taxon>Metazoa</taxon>
        <taxon>Ecdysozoa</taxon>
        <taxon>Arthropoda</taxon>
        <taxon>Hexapoda</taxon>
        <taxon>Insecta</taxon>
        <taxon>Pterygota</taxon>
        <taxon>Neoptera</taxon>
        <taxon>Polyneoptera</taxon>
        <taxon>Dictyoptera</taxon>
        <taxon>Blattodea</taxon>
        <taxon>Blattoidea</taxon>
        <taxon>Blattidae</taxon>
        <taxon>Blattinae</taxon>
        <taxon>Periplaneta</taxon>
    </lineage>
</organism>
<evidence type="ECO:0000313" key="3">
    <source>
        <dbReference type="EMBL" id="KAJ4433388.1"/>
    </source>
</evidence>
<name>A0ABQ8SHC5_PERAM</name>
<feature type="region of interest" description="Disordered" evidence="1">
    <location>
        <begin position="1"/>
        <end position="38"/>
    </location>
</feature>
<comment type="caution">
    <text evidence="3">The sequence shown here is derived from an EMBL/GenBank/DDBJ whole genome shotgun (WGS) entry which is preliminary data.</text>
</comment>
<dbReference type="InterPro" id="IPR032135">
    <property type="entry name" value="DUF4817"/>
</dbReference>
<evidence type="ECO:0000259" key="2">
    <source>
        <dbReference type="Pfam" id="PF16087"/>
    </source>
</evidence>
<dbReference type="PANTHER" id="PTHR47326">
    <property type="entry name" value="TRANSPOSABLE ELEMENT TC3 TRANSPOSASE-LIKE PROTEIN"/>
    <property type="match status" value="1"/>
</dbReference>
<gene>
    <name evidence="3" type="ORF">ANN_15647</name>
</gene>
<evidence type="ECO:0000256" key="1">
    <source>
        <dbReference type="SAM" id="MobiDB-lite"/>
    </source>
</evidence>